<evidence type="ECO:0000313" key="2">
    <source>
        <dbReference type="Proteomes" id="UP000221168"/>
    </source>
</evidence>
<dbReference type="Gene3D" id="3.40.50.11310">
    <property type="entry name" value="Bacterial phosphonate metabolism protein PhnH"/>
    <property type="match status" value="1"/>
</dbReference>
<dbReference type="NCBIfam" id="TIGR03292">
    <property type="entry name" value="PhnH_redo"/>
    <property type="match status" value="1"/>
</dbReference>
<dbReference type="SUPFAM" id="SSF159709">
    <property type="entry name" value="PhnH-like"/>
    <property type="match status" value="1"/>
</dbReference>
<dbReference type="AlphaFoldDB" id="A0A2G1QTB0"/>
<dbReference type="InterPro" id="IPR038058">
    <property type="entry name" value="PhnH-like_sp"/>
</dbReference>
<organism evidence="1 2">
    <name type="scientific">Zhengella mangrovi</name>
    <dbReference type="NCBI Taxonomy" id="1982044"/>
    <lineage>
        <taxon>Bacteria</taxon>
        <taxon>Pseudomonadati</taxon>
        <taxon>Pseudomonadota</taxon>
        <taxon>Alphaproteobacteria</taxon>
        <taxon>Hyphomicrobiales</taxon>
        <taxon>Notoacmeibacteraceae</taxon>
        <taxon>Zhengella</taxon>
    </lineage>
</organism>
<gene>
    <name evidence="1" type="ORF">CSC94_01845</name>
</gene>
<dbReference type="RefSeq" id="WP_099303150.1">
    <property type="nucleotide sequence ID" value="NZ_PDVP01000001.1"/>
</dbReference>
<sequence>MSEAEHLAGGLADPVFDAQSAFRAVMAAMAEPGTVHAPGRLAGPPAPLSAVAATILTTLCDADTPVWLDPALAASEAVTAWIAFHAGSPVTANPVEAHFAFVTDPAAMPAFDGFGLGSHEYPDRSTTIVLQVAGFDGGEPLTLAGPGIETTRTFAPSPMPRNFTTQWAANQARFPRGVDLVLAGPDAVACLPRYTRLVPTED</sequence>
<name>A0A2G1QTB0_9HYPH</name>
<dbReference type="Pfam" id="PF05845">
    <property type="entry name" value="PhnH"/>
    <property type="match status" value="1"/>
</dbReference>
<keyword evidence="2" id="KW-1185">Reference proteome</keyword>
<dbReference type="OrthoDB" id="9814509at2"/>
<dbReference type="Proteomes" id="UP000221168">
    <property type="component" value="Unassembled WGS sequence"/>
</dbReference>
<accession>A0A2G1QTB0</accession>
<comment type="caution">
    <text evidence="1">The sequence shown here is derived from an EMBL/GenBank/DDBJ whole genome shotgun (WGS) entry which is preliminary data.</text>
</comment>
<proteinExistence type="predicted"/>
<protein>
    <submittedName>
        <fullName evidence="1">Phosphonate C-P lyase system protein PhnH</fullName>
    </submittedName>
</protein>
<dbReference type="PIRSF" id="PIRSF020680">
    <property type="entry name" value="PhnH"/>
    <property type="match status" value="1"/>
</dbReference>
<evidence type="ECO:0000313" key="1">
    <source>
        <dbReference type="EMBL" id="PHP68763.1"/>
    </source>
</evidence>
<reference evidence="1 2" key="1">
    <citation type="submission" date="2017-10" db="EMBL/GenBank/DDBJ databases">
        <title>Sedimentibacterium mangrovi gen. nov., sp. nov., a novel member of family Phyllobacteriacea isolated from mangrove sediment.</title>
        <authorList>
            <person name="Liao H."/>
            <person name="Tian Y."/>
        </authorList>
    </citation>
    <scope>NUCLEOTIDE SEQUENCE [LARGE SCALE GENOMIC DNA]</scope>
    <source>
        <strain evidence="1 2">X9-2-2</strain>
    </source>
</reference>
<dbReference type="EMBL" id="PDVP01000001">
    <property type="protein sequence ID" value="PHP68763.1"/>
    <property type="molecule type" value="Genomic_DNA"/>
</dbReference>
<dbReference type="GO" id="GO:0019634">
    <property type="term" value="P:organic phosphonate metabolic process"/>
    <property type="evidence" value="ECO:0007669"/>
    <property type="project" value="InterPro"/>
</dbReference>
<dbReference type="GO" id="GO:0016829">
    <property type="term" value="F:lyase activity"/>
    <property type="evidence" value="ECO:0007669"/>
    <property type="project" value="UniProtKB-KW"/>
</dbReference>
<keyword evidence="1" id="KW-0456">Lyase</keyword>
<dbReference type="InterPro" id="IPR008772">
    <property type="entry name" value="Phosphonate_metab_PhnH"/>
</dbReference>